<keyword evidence="5" id="KW-0804">Transcription</keyword>
<dbReference type="AlphaFoldDB" id="A0AAE0K443"/>
<evidence type="ECO:0000256" key="5">
    <source>
        <dbReference type="ARBA" id="ARBA00023163"/>
    </source>
</evidence>
<dbReference type="EMBL" id="JAULSN010000006">
    <property type="protein sequence ID" value="KAK3369638.1"/>
    <property type="molecule type" value="Genomic_DNA"/>
</dbReference>
<comment type="subcellular location">
    <subcellularLocation>
        <location evidence="1">Nucleus</location>
    </subcellularLocation>
</comment>
<protein>
    <submittedName>
        <fullName evidence="9">Fungal-specific transcription factor domain-containing protein</fullName>
    </submittedName>
</protein>
<keyword evidence="6" id="KW-0539">Nucleus</keyword>
<evidence type="ECO:0000256" key="2">
    <source>
        <dbReference type="ARBA" id="ARBA00022833"/>
    </source>
</evidence>
<dbReference type="InterPro" id="IPR021858">
    <property type="entry name" value="Fun_TF"/>
</dbReference>
<evidence type="ECO:0000256" key="1">
    <source>
        <dbReference type="ARBA" id="ARBA00004123"/>
    </source>
</evidence>
<feature type="compositionally biased region" description="Basic and acidic residues" evidence="7">
    <location>
        <begin position="77"/>
        <end position="86"/>
    </location>
</feature>
<evidence type="ECO:0000256" key="3">
    <source>
        <dbReference type="ARBA" id="ARBA00023015"/>
    </source>
</evidence>
<evidence type="ECO:0000256" key="7">
    <source>
        <dbReference type="SAM" id="MobiDB-lite"/>
    </source>
</evidence>
<organism evidence="9 10">
    <name type="scientific">Lasiosphaeria ovina</name>
    <dbReference type="NCBI Taxonomy" id="92902"/>
    <lineage>
        <taxon>Eukaryota</taxon>
        <taxon>Fungi</taxon>
        <taxon>Dikarya</taxon>
        <taxon>Ascomycota</taxon>
        <taxon>Pezizomycotina</taxon>
        <taxon>Sordariomycetes</taxon>
        <taxon>Sordariomycetidae</taxon>
        <taxon>Sordariales</taxon>
        <taxon>Lasiosphaeriaceae</taxon>
        <taxon>Lasiosphaeria</taxon>
    </lineage>
</organism>
<gene>
    <name evidence="9" type="ORF">B0T24DRAFT_669030</name>
</gene>
<keyword evidence="2" id="KW-0862">Zinc</keyword>
<accession>A0AAE0K443</accession>
<dbReference type="PROSITE" id="PS50048">
    <property type="entry name" value="ZN2_CY6_FUNGAL_2"/>
    <property type="match status" value="1"/>
</dbReference>
<feature type="region of interest" description="Disordered" evidence="7">
    <location>
        <begin position="481"/>
        <end position="501"/>
    </location>
</feature>
<proteinExistence type="predicted"/>
<name>A0AAE0K443_9PEZI</name>
<evidence type="ECO:0000256" key="4">
    <source>
        <dbReference type="ARBA" id="ARBA00023125"/>
    </source>
</evidence>
<comment type="caution">
    <text evidence="9">The sequence shown here is derived from an EMBL/GenBank/DDBJ whole genome shotgun (WGS) entry which is preliminary data.</text>
</comment>
<feature type="domain" description="Zn(2)-C6 fungal-type" evidence="8">
    <location>
        <begin position="11"/>
        <end position="39"/>
    </location>
</feature>
<dbReference type="PROSITE" id="PS00463">
    <property type="entry name" value="ZN2_CY6_FUNGAL_1"/>
    <property type="match status" value="1"/>
</dbReference>
<evidence type="ECO:0000259" key="8">
    <source>
        <dbReference type="PROSITE" id="PS50048"/>
    </source>
</evidence>
<evidence type="ECO:0000313" key="10">
    <source>
        <dbReference type="Proteomes" id="UP001287356"/>
    </source>
</evidence>
<dbReference type="Pfam" id="PF00172">
    <property type="entry name" value="Zn_clus"/>
    <property type="match status" value="1"/>
</dbReference>
<evidence type="ECO:0000313" key="9">
    <source>
        <dbReference type="EMBL" id="KAK3369638.1"/>
    </source>
</evidence>
<dbReference type="GO" id="GO:0008270">
    <property type="term" value="F:zinc ion binding"/>
    <property type="evidence" value="ECO:0007669"/>
    <property type="project" value="InterPro"/>
</dbReference>
<dbReference type="InterPro" id="IPR036864">
    <property type="entry name" value="Zn2-C6_fun-type_DNA-bd_sf"/>
</dbReference>
<dbReference type="PANTHER" id="PTHR37534:SF20">
    <property type="entry name" value="PRO1A C6 ZINK-FINGER PROTEIN"/>
    <property type="match status" value="1"/>
</dbReference>
<dbReference type="Pfam" id="PF11951">
    <property type="entry name" value="Fungal_trans_2"/>
    <property type="match status" value="1"/>
</dbReference>
<dbReference type="SMART" id="SM00066">
    <property type="entry name" value="GAL4"/>
    <property type="match status" value="1"/>
</dbReference>
<dbReference type="GO" id="GO:0000981">
    <property type="term" value="F:DNA-binding transcription factor activity, RNA polymerase II-specific"/>
    <property type="evidence" value="ECO:0007669"/>
    <property type="project" value="InterPro"/>
</dbReference>
<dbReference type="Proteomes" id="UP001287356">
    <property type="component" value="Unassembled WGS sequence"/>
</dbReference>
<sequence>MPRTRQGDALSCWTCRLRRKRCDAVRPVCRSCAALDITCYAGTAKPDWMDGATMQRAMAQEIKAQIKQGAAGRRERRQLDETRDPSRAFIITSQQDYSLRNEPARPRVEAAGPSPDPTPLSTPSDSGVVSMSPYALEEAAVSASEPHPRPTSTLDRLEKYQYLNGTSKDLEADCIYMYLENDFPYLFPFYRAPRTGHSKAPAWLLAFLRQNEAVFHSVLAFSSYFFTVALNDVFPGAAYAGCKFTAWGQVAREADKCFATIQRDLQDLARRGADVTLVEQARVMESIMQLLIFDMFVGASQQWELHLNPATTLLADIFAQHGCADSDAFSRLLHEMAPAGYPTPDQEAFRFFTAVLLFTDTIASTALRQPPRLHALHPLILSPDATTTESQSPRLDLSAFVGCPNWALQAISATAVLAAEKRASRLSAQDLAARAAPIADMIDAGLARLDAADAAQPPPPSELHARHVRRLMPFYRDVPAHTTVPTTAPPPATSPSPMLSTTTPARVWAHATRIYLATITSSSPHPNNNNSNNSNDNEQIRTGVHRVLSLLLLAGRGTSDINATINSVDVASALHPPPRFWCAAQLRTLAWPICVAGCCAREAGGERAAFRAVIAGAGDLHTYSGLRGAGRVLDAVWDRDRDDGDGDGGWDLADCLGILGTPALLV</sequence>
<dbReference type="Gene3D" id="4.10.240.10">
    <property type="entry name" value="Zn(2)-C6 fungal-type DNA-binding domain"/>
    <property type="match status" value="1"/>
</dbReference>
<dbReference type="PANTHER" id="PTHR37534">
    <property type="entry name" value="TRANSCRIPTIONAL ACTIVATOR PROTEIN UGA3"/>
    <property type="match status" value="1"/>
</dbReference>
<reference evidence="9" key="2">
    <citation type="submission" date="2023-06" db="EMBL/GenBank/DDBJ databases">
        <authorList>
            <consortium name="Lawrence Berkeley National Laboratory"/>
            <person name="Haridas S."/>
            <person name="Hensen N."/>
            <person name="Bonometti L."/>
            <person name="Westerberg I."/>
            <person name="Brannstrom I.O."/>
            <person name="Guillou S."/>
            <person name="Cros-Aarteil S."/>
            <person name="Calhoun S."/>
            <person name="Kuo A."/>
            <person name="Mondo S."/>
            <person name="Pangilinan J."/>
            <person name="Riley R."/>
            <person name="Labutti K."/>
            <person name="Andreopoulos B."/>
            <person name="Lipzen A."/>
            <person name="Chen C."/>
            <person name="Yanf M."/>
            <person name="Daum C."/>
            <person name="Ng V."/>
            <person name="Clum A."/>
            <person name="Steindorff A."/>
            <person name="Ohm R."/>
            <person name="Martin F."/>
            <person name="Silar P."/>
            <person name="Natvig D."/>
            <person name="Lalanne C."/>
            <person name="Gautier V."/>
            <person name="Ament-Velasquez S.L."/>
            <person name="Kruys A."/>
            <person name="Hutchinson M.I."/>
            <person name="Powell A.J."/>
            <person name="Barry K."/>
            <person name="Miller A.N."/>
            <person name="Grigoriev I.V."/>
            <person name="Debuchy R."/>
            <person name="Gladieux P."/>
            <person name="Thoren M.H."/>
            <person name="Johannesson H."/>
        </authorList>
    </citation>
    <scope>NUCLEOTIDE SEQUENCE</scope>
    <source>
        <strain evidence="9">CBS 958.72</strain>
    </source>
</reference>
<reference evidence="9" key="1">
    <citation type="journal article" date="2023" name="Mol. Phylogenet. Evol.">
        <title>Genome-scale phylogeny and comparative genomics of the fungal order Sordariales.</title>
        <authorList>
            <person name="Hensen N."/>
            <person name="Bonometti L."/>
            <person name="Westerberg I."/>
            <person name="Brannstrom I.O."/>
            <person name="Guillou S."/>
            <person name="Cros-Aarteil S."/>
            <person name="Calhoun S."/>
            <person name="Haridas S."/>
            <person name="Kuo A."/>
            <person name="Mondo S."/>
            <person name="Pangilinan J."/>
            <person name="Riley R."/>
            <person name="LaButti K."/>
            <person name="Andreopoulos B."/>
            <person name="Lipzen A."/>
            <person name="Chen C."/>
            <person name="Yan M."/>
            <person name="Daum C."/>
            <person name="Ng V."/>
            <person name="Clum A."/>
            <person name="Steindorff A."/>
            <person name="Ohm R.A."/>
            <person name="Martin F."/>
            <person name="Silar P."/>
            <person name="Natvig D.O."/>
            <person name="Lalanne C."/>
            <person name="Gautier V."/>
            <person name="Ament-Velasquez S.L."/>
            <person name="Kruys A."/>
            <person name="Hutchinson M.I."/>
            <person name="Powell A.J."/>
            <person name="Barry K."/>
            <person name="Miller A.N."/>
            <person name="Grigoriev I.V."/>
            <person name="Debuchy R."/>
            <person name="Gladieux P."/>
            <person name="Hiltunen Thoren M."/>
            <person name="Johannesson H."/>
        </authorList>
    </citation>
    <scope>NUCLEOTIDE SEQUENCE</scope>
    <source>
        <strain evidence="9">CBS 958.72</strain>
    </source>
</reference>
<evidence type="ECO:0000256" key="6">
    <source>
        <dbReference type="ARBA" id="ARBA00023242"/>
    </source>
</evidence>
<keyword evidence="3" id="KW-0805">Transcription regulation</keyword>
<dbReference type="InterPro" id="IPR001138">
    <property type="entry name" value="Zn2Cys6_DnaBD"/>
</dbReference>
<dbReference type="GO" id="GO:0005634">
    <property type="term" value="C:nucleus"/>
    <property type="evidence" value="ECO:0007669"/>
    <property type="project" value="UniProtKB-SubCell"/>
</dbReference>
<feature type="region of interest" description="Disordered" evidence="7">
    <location>
        <begin position="65"/>
        <end position="128"/>
    </location>
</feature>
<keyword evidence="10" id="KW-1185">Reference proteome</keyword>
<dbReference type="GO" id="GO:0003677">
    <property type="term" value="F:DNA binding"/>
    <property type="evidence" value="ECO:0007669"/>
    <property type="project" value="UniProtKB-KW"/>
</dbReference>
<dbReference type="SUPFAM" id="SSF57701">
    <property type="entry name" value="Zn2/Cys6 DNA-binding domain"/>
    <property type="match status" value="1"/>
</dbReference>
<dbReference type="CDD" id="cd00067">
    <property type="entry name" value="GAL4"/>
    <property type="match status" value="1"/>
</dbReference>
<keyword evidence="4" id="KW-0238">DNA-binding</keyword>